<dbReference type="Gene3D" id="2.160.20.60">
    <property type="entry name" value="Glutamate synthase, alpha subunit, C-terminal domain"/>
    <property type="match status" value="1"/>
</dbReference>
<dbReference type="FunFam" id="2.160.20.60:FF:000001">
    <property type="entry name" value="Glutamate synthase, large subunit"/>
    <property type="match status" value="1"/>
</dbReference>
<dbReference type="Pfam" id="PF04898">
    <property type="entry name" value="Glu_syn_central"/>
    <property type="match status" value="1"/>
</dbReference>
<dbReference type="CDD" id="cd00713">
    <property type="entry name" value="GltS"/>
    <property type="match status" value="1"/>
</dbReference>
<keyword evidence="6" id="KW-0028">Amino-acid biosynthesis</keyword>
<dbReference type="CDD" id="cd02808">
    <property type="entry name" value="GltS_FMN"/>
    <property type="match status" value="1"/>
</dbReference>
<keyword evidence="9" id="KW-0479">Metal-binding</keyword>
<comment type="cofactor">
    <cofactor evidence="2">
        <name>[3Fe-4S] cluster</name>
        <dbReference type="ChEBI" id="CHEBI:21137"/>
    </cofactor>
</comment>
<accession>A0A7C4QPC7</accession>
<dbReference type="SUPFAM" id="SSF51395">
    <property type="entry name" value="FMN-linked oxidoreductases"/>
    <property type="match status" value="1"/>
</dbReference>
<keyword evidence="10" id="KW-0274">FAD</keyword>
<evidence type="ECO:0000256" key="6">
    <source>
        <dbReference type="ARBA" id="ARBA00022605"/>
    </source>
</evidence>
<dbReference type="SUPFAM" id="SSF56235">
    <property type="entry name" value="N-terminal nucleophile aminohydrolases (Ntn hydrolases)"/>
    <property type="match status" value="1"/>
</dbReference>
<evidence type="ECO:0000256" key="17">
    <source>
        <dbReference type="ARBA" id="ARBA00037898"/>
    </source>
</evidence>
<evidence type="ECO:0000256" key="13">
    <source>
        <dbReference type="ARBA" id="ARBA00023004"/>
    </source>
</evidence>
<dbReference type="Gene3D" id="3.20.20.70">
    <property type="entry name" value="Aldolase class I"/>
    <property type="match status" value="2"/>
</dbReference>
<evidence type="ECO:0000256" key="18">
    <source>
        <dbReference type="ARBA" id="ARBA00048151"/>
    </source>
</evidence>
<evidence type="ECO:0000256" key="4">
    <source>
        <dbReference type="ARBA" id="ARBA00009716"/>
    </source>
</evidence>
<evidence type="ECO:0000256" key="2">
    <source>
        <dbReference type="ARBA" id="ARBA00001927"/>
    </source>
</evidence>
<comment type="catalytic activity">
    <reaction evidence="18">
        <text>2 L-glutamate + NADP(+) = L-glutamine + 2-oxoglutarate + NADPH + H(+)</text>
        <dbReference type="Rhea" id="RHEA:15501"/>
        <dbReference type="ChEBI" id="CHEBI:15378"/>
        <dbReference type="ChEBI" id="CHEBI:16810"/>
        <dbReference type="ChEBI" id="CHEBI:29985"/>
        <dbReference type="ChEBI" id="CHEBI:57783"/>
        <dbReference type="ChEBI" id="CHEBI:58349"/>
        <dbReference type="ChEBI" id="CHEBI:58359"/>
        <dbReference type="EC" id="1.4.1.13"/>
    </reaction>
</comment>
<dbReference type="GO" id="GO:0006537">
    <property type="term" value="P:glutamate biosynthetic process"/>
    <property type="evidence" value="ECO:0007669"/>
    <property type="project" value="UniProtKB-KW"/>
</dbReference>
<keyword evidence="16" id="KW-0003">3Fe-4S</keyword>
<evidence type="ECO:0000256" key="1">
    <source>
        <dbReference type="ARBA" id="ARBA00001917"/>
    </source>
</evidence>
<dbReference type="InterPro" id="IPR002489">
    <property type="entry name" value="Glu_synth_asu_C"/>
</dbReference>
<dbReference type="NCBIfam" id="NF008730">
    <property type="entry name" value="PRK11750.1"/>
    <property type="match status" value="1"/>
</dbReference>
<dbReference type="InterPro" id="IPR036485">
    <property type="entry name" value="Glu_synth_asu_C_sf"/>
</dbReference>
<keyword evidence="14" id="KW-0411">Iron-sulfur</keyword>
<evidence type="ECO:0000256" key="5">
    <source>
        <dbReference type="ARBA" id="ARBA00012079"/>
    </source>
</evidence>
<comment type="cofactor">
    <cofactor evidence="1">
        <name>FMN</name>
        <dbReference type="ChEBI" id="CHEBI:58210"/>
    </cofactor>
</comment>
<dbReference type="Pfam" id="PF01645">
    <property type="entry name" value="Glu_synthase"/>
    <property type="match status" value="1"/>
</dbReference>
<comment type="cofactor">
    <cofactor evidence="3">
        <name>FAD</name>
        <dbReference type="ChEBI" id="CHEBI:57692"/>
    </cofactor>
</comment>
<dbReference type="InterPro" id="IPR050711">
    <property type="entry name" value="ET-N_metabolism_enzyme"/>
</dbReference>
<evidence type="ECO:0000256" key="10">
    <source>
        <dbReference type="ARBA" id="ARBA00022827"/>
    </source>
</evidence>
<name>A0A7C4QPC7_9PLAN</name>
<dbReference type="InterPro" id="IPR013785">
    <property type="entry name" value="Aldolase_TIM"/>
</dbReference>
<evidence type="ECO:0000256" key="11">
    <source>
        <dbReference type="ARBA" id="ARBA00022962"/>
    </source>
</evidence>
<gene>
    <name evidence="22" type="primary">gltB</name>
    <name evidence="22" type="ORF">ENS64_09620</name>
</gene>
<feature type="domain" description="Glutamine amidotransferase type-2" evidence="21">
    <location>
        <begin position="35"/>
        <end position="436"/>
    </location>
</feature>
<sequence length="1537" mass="170534">MNHSPLFSRQPELFHSDGTPRAHGLYDPAYEHDNCGVGFVAHIKGQRSHQILVDALRMLRHMAHRGACGCEPNTGDGAGILTAMPHKFLQKVVRRDLGLELPEPGRYGAGLVFLPTDPEQRAFCRDEVGRLIAEQGQILLGWRKVPVEPDTADIGPSARAAMPAFEQLFVQAADGLDQEAFERQLFVIRKRASHAIREGKLPQALMFYACSLSTRVLIYKGMLTSEQVEKFYPDLQDPDYESHLAMVHSRFSTNTFPSWDRAHPQRYMSHNGEINTLRGNANWMFARQGMMRSELFGDDLPKLFPIIEPHCSDSGNFDNALELLLLSGRSLPEAMMMMVPEAWQNHESMPEDKRAFYEYHSALQEPWDGPASISFTDGHYIGATLDRNGLRPSRYYVTHDDRVVMASEVGVLDIAPENVKIKGRLQPGKMFLVDFEQGRLIPDEELKQQLARRRPYAEWLARQRLQLSELPAAAPPPRLVGDALLQQMQAFGYTTETLQFMLVPMILTKKDPIGSMGDDAALACMSDQPRLVYDYFKQLFAQVTNPAIDSTREEVIMSLECMIGPEGNLLETTEAQCHRLTVPHPILTNEELAAIKHLDYRGWRSKTIDITFPKSAGPAGLRPALERICGEARQAIAEGYALLVLSDRATGPDRVPVSALLATGAVHHHLVRHEERTRIGIVVETGEAREVHHFCCLVGYGADAINPYLAFESLWHLQDDGDLPGDWTHEQITAAYRKATRQGILKVMAKMGISTLQSYKGAQIFEAVGLSEEVIELCFRGTASRIKGVDFEILGEEALRRHEMGYPSRPEQRLPVLPNMGLFHWRANGEKHAWNPLTIAHIQKAARQGDQQAYREFARLVNEQVARECHLRGLMRFKPRKPIPLDQVEPASEIVKRFCTGAMSYGSISAEAHETLAIAMNRIGGKSNTGEGGEDYRRFEPLPNGDSKRSAIKQVASGRFGVTSWYLTNADELQIKISQGAKPGEGGELPGHKVDKIIAATRHSTPGVGLISPPPHHDIYSIEDLAQLIFDLKNSNPRARISVKLVSEVGVGTVAAGVAKGHADNILISGDSGGTGASPLTSIKHAGLPWELGIAETHQTLVLNDLRSRVRLQTDGQLKTGRDVVIACLLGAEEFGFSTAPLITLGCIMMRKCHLNTCPVGIATQDPELRAKFNGQPEHVINYFFMVAEDVREIMAQLGFRTINEMVGRSDVLELDPTITHWKTRRIDLSRVLTPAVKPHPRVGTYCQIEQQHGLEYQLDNDLIRECQPAIQDGQHVALAIEVQNIDRALGTMLSHEVSKKWGPHGLPDGTIHIRCRGSAGQSLGAWLVHGITLEVEGDANDYVGKGLSGGRIIVYPPANSTFAPEDNIIVGNVVLYGAIQGEAYFRGRAAERFCVRNSGAWTVVEGVGDHGCEYMTGGRAVILGPTGRNFAAGMSGGIAYVWDPHDRLLTNLNLEMVELEPLSDEDLEELRELIAKHHKYTRSTVAAQILENWDREWTRFKKVMPVDYKRALAEQKKEAEAAAHRATAFATVGGQS</sequence>
<keyword evidence="12 22" id="KW-0560">Oxidoreductase</keyword>
<evidence type="ECO:0000256" key="14">
    <source>
        <dbReference type="ARBA" id="ARBA00023014"/>
    </source>
</evidence>
<dbReference type="FunFam" id="3.20.20.70:FF:000031">
    <property type="entry name" value="Glutamate synthase 1 [NADH]"/>
    <property type="match status" value="1"/>
</dbReference>
<evidence type="ECO:0000256" key="12">
    <source>
        <dbReference type="ARBA" id="ARBA00023002"/>
    </source>
</evidence>
<dbReference type="SUPFAM" id="SSF69336">
    <property type="entry name" value="Alpha subunit of glutamate synthase, C-terminal domain"/>
    <property type="match status" value="1"/>
</dbReference>
<dbReference type="CDD" id="cd00982">
    <property type="entry name" value="gltB_C"/>
    <property type="match status" value="1"/>
</dbReference>
<dbReference type="InterPro" id="IPR029055">
    <property type="entry name" value="Ntn_hydrolases_N"/>
</dbReference>
<organism evidence="22">
    <name type="scientific">Schlesneria paludicola</name>
    <dbReference type="NCBI Taxonomy" id="360056"/>
    <lineage>
        <taxon>Bacteria</taxon>
        <taxon>Pseudomonadati</taxon>
        <taxon>Planctomycetota</taxon>
        <taxon>Planctomycetia</taxon>
        <taxon>Planctomycetales</taxon>
        <taxon>Planctomycetaceae</taxon>
        <taxon>Schlesneria</taxon>
    </lineage>
</organism>
<keyword evidence="15" id="KW-0314">Glutamate biosynthesis</keyword>
<dbReference type="Pfam" id="PF00310">
    <property type="entry name" value="GATase_2"/>
    <property type="match status" value="1"/>
</dbReference>
<dbReference type="EC" id="1.4.1.13" evidence="5"/>
<comment type="similarity">
    <text evidence="4">Belongs to the glutamate synthase family.</text>
</comment>
<protein>
    <recommendedName>
        <fullName evidence="19">Glutamate synthase [NADPH] large chain</fullName>
        <ecNumber evidence="5">1.4.1.13</ecNumber>
    </recommendedName>
    <alternativeName>
        <fullName evidence="20">Glutamate synthase subunit alpha</fullName>
    </alternativeName>
</protein>
<dbReference type="Pfam" id="PF01493">
    <property type="entry name" value="GXGXG"/>
    <property type="match status" value="1"/>
</dbReference>
<dbReference type="FunFam" id="3.60.20.10:FF:000001">
    <property type="entry name" value="Glutamate synthase, large subunit"/>
    <property type="match status" value="1"/>
</dbReference>
<dbReference type="GO" id="GO:0004355">
    <property type="term" value="F:glutamate synthase (NADPH) activity"/>
    <property type="evidence" value="ECO:0007669"/>
    <property type="project" value="UniProtKB-EC"/>
</dbReference>
<keyword evidence="13" id="KW-0408">Iron</keyword>
<keyword evidence="11" id="KW-0315">Glutamine amidotransferase</keyword>
<dbReference type="GO" id="GO:0051538">
    <property type="term" value="F:3 iron, 4 sulfur cluster binding"/>
    <property type="evidence" value="ECO:0007669"/>
    <property type="project" value="UniProtKB-KW"/>
</dbReference>
<keyword evidence="8" id="KW-0288">FMN</keyword>
<evidence type="ECO:0000256" key="15">
    <source>
        <dbReference type="ARBA" id="ARBA00023164"/>
    </source>
</evidence>
<dbReference type="PROSITE" id="PS51278">
    <property type="entry name" value="GATASE_TYPE_2"/>
    <property type="match status" value="1"/>
</dbReference>
<dbReference type="EMBL" id="DSVQ01000012">
    <property type="protein sequence ID" value="HGT39504.1"/>
    <property type="molecule type" value="Genomic_DNA"/>
</dbReference>
<evidence type="ECO:0000256" key="3">
    <source>
        <dbReference type="ARBA" id="ARBA00001974"/>
    </source>
</evidence>
<proteinExistence type="inferred from homology"/>
<dbReference type="GO" id="GO:0019676">
    <property type="term" value="P:ammonia assimilation cycle"/>
    <property type="evidence" value="ECO:0007669"/>
    <property type="project" value="TreeGrafter"/>
</dbReference>
<evidence type="ECO:0000256" key="9">
    <source>
        <dbReference type="ARBA" id="ARBA00022723"/>
    </source>
</evidence>
<evidence type="ECO:0000259" key="21">
    <source>
        <dbReference type="PROSITE" id="PS51278"/>
    </source>
</evidence>
<reference evidence="22" key="1">
    <citation type="journal article" date="2020" name="mSystems">
        <title>Genome- and Community-Level Interaction Insights into Carbon Utilization and Element Cycling Functions of Hydrothermarchaeota in Hydrothermal Sediment.</title>
        <authorList>
            <person name="Zhou Z."/>
            <person name="Liu Y."/>
            <person name="Xu W."/>
            <person name="Pan J."/>
            <person name="Luo Z.H."/>
            <person name="Li M."/>
        </authorList>
    </citation>
    <scope>NUCLEOTIDE SEQUENCE [LARGE SCALE GENOMIC DNA]</scope>
    <source>
        <strain evidence="22">SpSt-508</strain>
    </source>
</reference>
<dbReference type="InterPro" id="IPR006982">
    <property type="entry name" value="Glu_synth_centr_N"/>
</dbReference>
<dbReference type="PANTHER" id="PTHR11938">
    <property type="entry name" value="FAD NADPH DEHYDROGENASE/OXIDOREDUCTASE"/>
    <property type="match status" value="1"/>
</dbReference>
<evidence type="ECO:0000256" key="16">
    <source>
        <dbReference type="ARBA" id="ARBA00023291"/>
    </source>
</evidence>
<dbReference type="PANTHER" id="PTHR11938:SF133">
    <property type="entry name" value="GLUTAMATE SYNTHASE (NADH)"/>
    <property type="match status" value="1"/>
</dbReference>
<evidence type="ECO:0000256" key="7">
    <source>
        <dbReference type="ARBA" id="ARBA00022630"/>
    </source>
</evidence>
<evidence type="ECO:0000313" key="22">
    <source>
        <dbReference type="EMBL" id="HGT39504.1"/>
    </source>
</evidence>
<comment type="caution">
    <text evidence="22">The sequence shown here is derived from an EMBL/GenBank/DDBJ whole genome shotgun (WGS) entry which is preliminary data.</text>
</comment>
<evidence type="ECO:0000256" key="8">
    <source>
        <dbReference type="ARBA" id="ARBA00022643"/>
    </source>
</evidence>
<dbReference type="InterPro" id="IPR017932">
    <property type="entry name" value="GATase_2_dom"/>
</dbReference>
<dbReference type="GO" id="GO:0046872">
    <property type="term" value="F:metal ion binding"/>
    <property type="evidence" value="ECO:0007669"/>
    <property type="project" value="UniProtKB-KW"/>
</dbReference>
<keyword evidence="7" id="KW-0285">Flavoprotein</keyword>
<dbReference type="Gene3D" id="3.60.20.10">
    <property type="entry name" value="Glutamine Phosphoribosylpyrophosphate, subunit 1, domain 1"/>
    <property type="match status" value="1"/>
</dbReference>
<evidence type="ECO:0000256" key="19">
    <source>
        <dbReference type="ARBA" id="ARBA00072108"/>
    </source>
</evidence>
<dbReference type="FunFam" id="3.20.20.70:FF:000053">
    <property type="entry name" value="Glutamate synthase large subunit"/>
    <property type="match status" value="1"/>
</dbReference>
<comment type="pathway">
    <text evidence="17">Amino-acid biosynthesis; L-glutamate biosynthesis via GLT pathway; L-glutamate from 2-oxoglutarate and L-glutamine (NADP(+) route): step 1/1.</text>
</comment>
<evidence type="ECO:0000256" key="20">
    <source>
        <dbReference type="ARBA" id="ARBA00079921"/>
    </source>
</evidence>
<dbReference type="InterPro" id="IPR002932">
    <property type="entry name" value="Glu_synthdom"/>
</dbReference>